<feature type="region of interest" description="Disordered" evidence="1">
    <location>
        <begin position="54"/>
        <end position="93"/>
    </location>
</feature>
<comment type="caution">
    <text evidence="3">The sequence shown here is derived from an EMBL/GenBank/DDBJ whole genome shotgun (WGS) entry which is preliminary data.</text>
</comment>
<protein>
    <submittedName>
        <fullName evidence="3">Uncharacterized protein</fullName>
    </submittedName>
</protein>
<evidence type="ECO:0000313" key="4">
    <source>
        <dbReference type="Proteomes" id="UP001183809"/>
    </source>
</evidence>
<dbReference type="RefSeq" id="WP_311701547.1">
    <property type="nucleotide sequence ID" value="NZ_JAVREY010000169.1"/>
</dbReference>
<evidence type="ECO:0000313" key="3">
    <source>
        <dbReference type="EMBL" id="MDT0470113.1"/>
    </source>
</evidence>
<keyword evidence="2" id="KW-0472">Membrane</keyword>
<accession>A0ABU2UAB2</accession>
<feature type="transmembrane region" description="Helical" evidence="2">
    <location>
        <begin position="27"/>
        <end position="47"/>
    </location>
</feature>
<keyword evidence="2" id="KW-1133">Transmembrane helix</keyword>
<evidence type="ECO:0000256" key="2">
    <source>
        <dbReference type="SAM" id="Phobius"/>
    </source>
</evidence>
<keyword evidence="2" id="KW-0812">Transmembrane</keyword>
<proteinExistence type="predicted"/>
<dbReference type="Proteomes" id="UP001183809">
    <property type="component" value="Unassembled WGS sequence"/>
</dbReference>
<keyword evidence="4" id="KW-1185">Reference proteome</keyword>
<sequence>MLVVMALGFAVWPWIAAFDSRTVAGHVVGGIFAGLEVALVVAAIAAMEAKKKAAQASGKSAPPTSKQEQVQKTAIDDLPPYLRPPRWEQYRRR</sequence>
<evidence type="ECO:0000256" key="1">
    <source>
        <dbReference type="SAM" id="MobiDB-lite"/>
    </source>
</evidence>
<gene>
    <name evidence="3" type="ORF">RM764_45660</name>
</gene>
<feature type="compositionally biased region" description="Polar residues" evidence="1">
    <location>
        <begin position="62"/>
        <end position="72"/>
    </location>
</feature>
<name>A0ABU2UAB2_9ACTN</name>
<dbReference type="EMBL" id="JAVREY010000169">
    <property type="protein sequence ID" value="MDT0470113.1"/>
    <property type="molecule type" value="Genomic_DNA"/>
</dbReference>
<reference evidence="4" key="1">
    <citation type="submission" date="2023-07" db="EMBL/GenBank/DDBJ databases">
        <title>30 novel species of actinomycetes from the DSMZ collection.</title>
        <authorList>
            <person name="Nouioui I."/>
        </authorList>
    </citation>
    <scope>NUCLEOTIDE SEQUENCE [LARGE SCALE GENOMIC DNA]</scope>
    <source>
        <strain evidence="4">DSM 41699</strain>
    </source>
</reference>
<organism evidence="3 4">
    <name type="scientific">Streptomyces gibsoniae</name>
    <dbReference type="NCBI Taxonomy" id="3075529"/>
    <lineage>
        <taxon>Bacteria</taxon>
        <taxon>Bacillati</taxon>
        <taxon>Actinomycetota</taxon>
        <taxon>Actinomycetes</taxon>
        <taxon>Kitasatosporales</taxon>
        <taxon>Streptomycetaceae</taxon>
        <taxon>Streptomyces</taxon>
    </lineage>
</organism>